<protein>
    <submittedName>
        <fullName evidence="1">Uncharacterized protein</fullName>
    </submittedName>
</protein>
<comment type="caution">
    <text evidence="1">The sequence shown here is derived from an EMBL/GenBank/DDBJ whole genome shotgun (WGS) entry which is preliminary data.</text>
</comment>
<keyword evidence="2" id="KW-1185">Reference proteome</keyword>
<organism evidence="1 2">
    <name type="scientific">Fusarium decemcellulare</name>
    <dbReference type="NCBI Taxonomy" id="57161"/>
    <lineage>
        <taxon>Eukaryota</taxon>
        <taxon>Fungi</taxon>
        <taxon>Dikarya</taxon>
        <taxon>Ascomycota</taxon>
        <taxon>Pezizomycotina</taxon>
        <taxon>Sordariomycetes</taxon>
        <taxon>Hypocreomycetidae</taxon>
        <taxon>Hypocreales</taxon>
        <taxon>Nectriaceae</taxon>
        <taxon>Fusarium</taxon>
        <taxon>Fusarium decemcellulare species complex</taxon>
    </lineage>
</organism>
<accession>A0ACC1RME3</accession>
<evidence type="ECO:0000313" key="2">
    <source>
        <dbReference type="Proteomes" id="UP001148629"/>
    </source>
</evidence>
<reference evidence="1" key="1">
    <citation type="submission" date="2022-08" db="EMBL/GenBank/DDBJ databases">
        <title>Genome Sequence of Fusarium decemcellulare.</title>
        <authorList>
            <person name="Buettner E."/>
        </authorList>
    </citation>
    <scope>NUCLEOTIDE SEQUENCE</scope>
    <source>
        <strain evidence="1">Babe19</strain>
    </source>
</reference>
<evidence type="ECO:0000313" key="1">
    <source>
        <dbReference type="EMBL" id="KAJ3521491.1"/>
    </source>
</evidence>
<dbReference type="Proteomes" id="UP001148629">
    <property type="component" value="Unassembled WGS sequence"/>
</dbReference>
<dbReference type="EMBL" id="JANRMS010002659">
    <property type="protein sequence ID" value="KAJ3521491.1"/>
    <property type="molecule type" value="Genomic_DNA"/>
</dbReference>
<gene>
    <name evidence="1" type="ORF">NM208_g13265</name>
</gene>
<name>A0ACC1RME3_9HYPO</name>
<proteinExistence type="predicted"/>
<sequence length="453" mass="49970">MSRDASPPNSSRINGVDVLDVEREVVTYLWWTTFSLNLWASIQRGTLPESIPATFTLDSLPMTESSSVLIQLDLVSENLSTLQKQKSSMREMWPLAHISSTVAYLFLHTSDHVTRHGVSVCRETIKSFASEANDNNKPDTKESVFSERKPDGISRQLLLAFHHTMAIQFLFPKNGDFRNQSETVSRFCSWTEGILKFLSSAPEQPYDPLAVTTSLRQSLPKAFCLIFDTCARAFNVIRANMGLNLGETCFHQGWDGRLFPLANSLYALSKDDRFIQGATLRGVRKHLKTCARAFGVPSGSLGLPQQDVSRVRSISHSPQRTTQMQNYFATTPQAIGDASSPFSCIEDVSGASSSMPSSSGSSASVSTQSFTPFDMNKWPLDGGFSQSMLSPPAVQHGMPEGAPMNMWYSQAPPMVDLESAGPVSIQLGQWVWPTTDSDDTAYLSFQALDMDES</sequence>